<feature type="chain" id="PRO_5029729790" evidence="1">
    <location>
        <begin position="18"/>
        <end position="264"/>
    </location>
</feature>
<accession>A0A7J6PMA1</accession>
<comment type="caution">
    <text evidence="2">The sequence shown here is derived from an EMBL/GenBank/DDBJ whole genome shotgun (WGS) entry which is preliminary data.</text>
</comment>
<proteinExistence type="predicted"/>
<reference evidence="2 3" key="1">
    <citation type="submission" date="2020-04" db="EMBL/GenBank/DDBJ databases">
        <title>Perkinsus olseni comparative genomics.</title>
        <authorList>
            <person name="Bogema D.R."/>
        </authorList>
    </citation>
    <scope>NUCLEOTIDE SEQUENCE [LARGE SCALE GENOMIC DNA]</scope>
    <source>
        <strain evidence="2">00978-12</strain>
    </source>
</reference>
<sequence length="264" mass="29388">MAAILKWLISLLVVSSASPLRSAKYASDTTSEFLAVVFIVKNINGLKTVDVIYKCHQAYGGVVGPFPIELGSNSNEYVIDYDSSEDASPVTEIREVCSDVTVADGDFRLLKHNPDGTLSTPIGNNMLLLTMVDADSSSVLRYRSPGMVLNMIFYTYGAQTGSDETYSSEATYGYLEPIFKCSGARLTPYTHNLKVYRDESEYPIVKYTIGDELELEYWEYSLKNLVRLLCGVDLQPDDLLHFFKATHTTVTTELEGKYIDLTVT</sequence>
<evidence type="ECO:0000313" key="2">
    <source>
        <dbReference type="EMBL" id="KAF4697239.1"/>
    </source>
</evidence>
<dbReference type="AlphaFoldDB" id="A0A7J6PMA1"/>
<evidence type="ECO:0000313" key="3">
    <source>
        <dbReference type="Proteomes" id="UP000541610"/>
    </source>
</evidence>
<name>A0A7J6PMA1_PEROL</name>
<feature type="signal peptide" evidence="1">
    <location>
        <begin position="1"/>
        <end position="17"/>
    </location>
</feature>
<evidence type="ECO:0000256" key="1">
    <source>
        <dbReference type="SAM" id="SignalP"/>
    </source>
</evidence>
<dbReference type="Proteomes" id="UP000541610">
    <property type="component" value="Unassembled WGS sequence"/>
</dbReference>
<protein>
    <submittedName>
        <fullName evidence="2">Uncharacterized protein</fullName>
    </submittedName>
</protein>
<dbReference type="EMBL" id="JABANP010000004">
    <property type="protein sequence ID" value="KAF4697239.1"/>
    <property type="molecule type" value="Genomic_DNA"/>
</dbReference>
<organism evidence="2 3">
    <name type="scientific">Perkinsus olseni</name>
    <name type="common">Perkinsus atlanticus</name>
    <dbReference type="NCBI Taxonomy" id="32597"/>
    <lineage>
        <taxon>Eukaryota</taxon>
        <taxon>Sar</taxon>
        <taxon>Alveolata</taxon>
        <taxon>Perkinsozoa</taxon>
        <taxon>Perkinsea</taxon>
        <taxon>Perkinsida</taxon>
        <taxon>Perkinsidae</taxon>
        <taxon>Perkinsus</taxon>
    </lineage>
</organism>
<keyword evidence="1" id="KW-0732">Signal</keyword>
<gene>
    <name evidence="2" type="ORF">FOZ60_009863</name>
</gene>